<evidence type="ECO:0000256" key="1">
    <source>
        <dbReference type="SAM" id="MobiDB-lite"/>
    </source>
</evidence>
<reference evidence="3" key="1">
    <citation type="journal article" date="2024" name="IScience">
        <title>Strigolactones Initiate the Formation of Haustorium-like Structures in Castilleja.</title>
        <authorList>
            <person name="Buerger M."/>
            <person name="Peterson D."/>
            <person name="Chory J."/>
        </authorList>
    </citation>
    <scope>NUCLEOTIDE SEQUENCE [LARGE SCALE GENOMIC DNA]</scope>
</reference>
<dbReference type="EMBL" id="JAVIJP010000355">
    <property type="protein sequence ID" value="KAL3613072.1"/>
    <property type="molecule type" value="Genomic_DNA"/>
</dbReference>
<gene>
    <name evidence="2" type="ORF">CASFOL_043086</name>
</gene>
<organism evidence="2 3">
    <name type="scientific">Castilleja foliolosa</name>
    <dbReference type="NCBI Taxonomy" id="1961234"/>
    <lineage>
        <taxon>Eukaryota</taxon>
        <taxon>Viridiplantae</taxon>
        <taxon>Streptophyta</taxon>
        <taxon>Embryophyta</taxon>
        <taxon>Tracheophyta</taxon>
        <taxon>Spermatophyta</taxon>
        <taxon>Magnoliopsida</taxon>
        <taxon>eudicotyledons</taxon>
        <taxon>Gunneridae</taxon>
        <taxon>Pentapetalae</taxon>
        <taxon>asterids</taxon>
        <taxon>lamiids</taxon>
        <taxon>Lamiales</taxon>
        <taxon>Orobanchaceae</taxon>
        <taxon>Pedicularideae</taxon>
        <taxon>Castillejinae</taxon>
        <taxon>Castilleja</taxon>
    </lineage>
</organism>
<feature type="compositionally biased region" description="Acidic residues" evidence="1">
    <location>
        <begin position="43"/>
        <end position="53"/>
    </location>
</feature>
<evidence type="ECO:0000313" key="3">
    <source>
        <dbReference type="Proteomes" id="UP001632038"/>
    </source>
</evidence>
<evidence type="ECO:0000313" key="2">
    <source>
        <dbReference type="EMBL" id="KAL3613072.1"/>
    </source>
</evidence>
<keyword evidence="3" id="KW-1185">Reference proteome</keyword>
<feature type="region of interest" description="Disordered" evidence="1">
    <location>
        <begin position="32"/>
        <end position="59"/>
    </location>
</feature>
<sequence length="59" mass="6521">MAVMGFLAVANAYTMRVCLNIAITQMVRRRAHASTDEGTCPGDVEDITSEDDAREFIEQ</sequence>
<dbReference type="Proteomes" id="UP001632038">
    <property type="component" value="Unassembled WGS sequence"/>
</dbReference>
<protein>
    <submittedName>
        <fullName evidence="2">Uncharacterized protein</fullName>
    </submittedName>
</protein>
<proteinExistence type="predicted"/>
<dbReference type="AlphaFoldDB" id="A0ABD3B729"/>
<name>A0ABD3B729_9LAMI</name>
<comment type="caution">
    <text evidence="2">The sequence shown here is derived from an EMBL/GenBank/DDBJ whole genome shotgun (WGS) entry which is preliminary data.</text>
</comment>
<accession>A0ABD3B729</accession>